<feature type="region of interest" description="Disordered" evidence="1">
    <location>
        <begin position="231"/>
        <end position="256"/>
    </location>
</feature>
<dbReference type="EMBL" id="VIWX01000004">
    <property type="protein sequence ID" value="TWF94053.1"/>
    <property type="molecule type" value="Genomic_DNA"/>
</dbReference>
<evidence type="ECO:0000256" key="1">
    <source>
        <dbReference type="SAM" id="MobiDB-lite"/>
    </source>
</evidence>
<gene>
    <name evidence="2" type="ORF">FHU35_14335</name>
</gene>
<feature type="compositionally biased region" description="Basic and acidic residues" evidence="1">
    <location>
        <begin position="27"/>
        <end position="48"/>
    </location>
</feature>
<evidence type="ECO:0000313" key="2">
    <source>
        <dbReference type="EMBL" id="TWF94053.1"/>
    </source>
</evidence>
<accession>A0A561U3X1</accession>
<dbReference type="Proteomes" id="UP000316184">
    <property type="component" value="Unassembled WGS sequence"/>
</dbReference>
<protein>
    <submittedName>
        <fullName evidence="2">Uncharacterized protein</fullName>
    </submittedName>
</protein>
<sequence>MRSEVGRPMGPVIEGLGRAEVAGEVEVRGARERGDAGAEHGSDLHAEAADAAAPAAHQEAFARLQPGLVAQGRHGGGAAREHRDRVGVGEVLGGRRDLVRADRDVLGGAAERAAQHAPHPAARGDVLDRSARLDHLADEVDAQALREPAPGHQAHLARAARELAPVDADRADADEDLVALDLRHRHRPHVEDVGTAVAVVEGCAHGAQGCSVRSGGEGVKASSAWRCGWRNPTRLPAPGSETDACPLRRTSRLHPR</sequence>
<proteinExistence type="predicted"/>
<reference evidence="2 3" key="1">
    <citation type="submission" date="2019-06" db="EMBL/GenBank/DDBJ databases">
        <title>Sequencing the genomes of 1000 actinobacteria strains.</title>
        <authorList>
            <person name="Klenk H.-P."/>
        </authorList>
    </citation>
    <scope>NUCLEOTIDE SEQUENCE [LARGE SCALE GENOMIC DNA]</scope>
    <source>
        <strain evidence="2 3">DSM 46699</strain>
    </source>
</reference>
<name>A0A561U3X1_9PSEU</name>
<organism evidence="2 3">
    <name type="scientific">Saccharopolyspora dendranthemae</name>
    <dbReference type="NCBI Taxonomy" id="1181886"/>
    <lineage>
        <taxon>Bacteria</taxon>
        <taxon>Bacillati</taxon>
        <taxon>Actinomycetota</taxon>
        <taxon>Actinomycetes</taxon>
        <taxon>Pseudonocardiales</taxon>
        <taxon>Pseudonocardiaceae</taxon>
        <taxon>Saccharopolyspora</taxon>
    </lineage>
</organism>
<dbReference type="AlphaFoldDB" id="A0A561U3X1"/>
<evidence type="ECO:0000313" key="3">
    <source>
        <dbReference type="Proteomes" id="UP000316184"/>
    </source>
</evidence>
<feature type="region of interest" description="Disordered" evidence="1">
    <location>
        <begin position="27"/>
        <end position="57"/>
    </location>
</feature>
<comment type="caution">
    <text evidence="2">The sequence shown here is derived from an EMBL/GenBank/DDBJ whole genome shotgun (WGS) entry which is preliminary data.</text>
</comment>
<keyword evidence="3" id="KW-1185">Reference proteome</keyword>